<feature type="chain" id="PRO_5015416954" description="Secreted protein" evidence="1">
    <location>
        <begin position="35"/>
        <end position="179"/>
    </location>
</feature>
<accession>A0A2S1SME6</accession>
<organism evidence="2 3">
    <name type="scientific">Streptomyces tirandamycinicus</name>
    <dbReference type="NCBI Taxonomy" id="2174846"/>
    <lineage>
        <taxon>Bacteria</taxon>
        <taxon>Bacillati</taxon>
        <taxon>Actinomycetota</taxon>
        <taxon>Actinomycetes</taxon>
        <taxon>Kitasatosporales</taxon>
        <taxon>Streptomycetaceae</taxon>
        <taxon>Streptomyces</taxon>
    </lineage>
</organism>
<feature type="signal peptide" evidence="1">
    <location>
        <begin position="1"/>
        <end position="34"/>
    </location>
</feature>
<dbReference type="AlphaFoldDB" id="A0A2S1SME6"/>
<dbReference type="KEGG" id="stir:DDW44_01115"/>
<dbReference type="RefSeq" id="WP_108905243.1">
    <property type="nucleotide sequence ID" value="NZ_CP029188.1"/>
</dbReference>
<dbReference type="OrthoDB" id="4189964at2"/>
<reference evidence="2 3" key="1">
    <citation type="submission" date="2018-05" db="EMBL/GenBank/DDBJ databases">
        <title>Complete genome sequence of sponge-derived Streptomyces sp. HNM0039.</title>
        <authorList>
            <person name="Huang X."/>
            <person name="Zhou S."/>
        </authorList>
    </citation>
    <scope>NUCLEOTIDE SEQUENCE [LARGE SCALE GENOMIC DNA]</scope>
    <source>
        <strain evidence="2 3">HNM0039</strain>
    </source>
</reference>
<sequence length="179" mass="18805">MRISHLTRLGRSAALATALATALVCLGAAQPAAADTPDLAFTVDQPVTTPGSAVSLTMTLTNNQSTDIWFVYQSVQPTWATTQRKDLKYGFVSCTAEGAACSGTGSTTLGVNYEIPLAPGASRTVTLTYQVAADSGCNGTIGFYSYLYYEYENGQRSKDGIHTMPETRVACAPAEPTGS</sequence>
<keyword evidence="3" id="KW-1185">Reference proteome</keyword>
<evidence type="ECO:0000313" key="2">
    <source>
        <dbReference type="EMBL" id="AWI27526.1"/>
    </source>
</evidence>
<gene>
    <name evidence="2" type="ORF">DDW44_01115</name>
</gene>
<evidence type="ECO:0000256" key="1">
    <source>
        <dbReference type="SAM" id="SignalP"/>
    </source>
</evidence>
<dbReference type="Proteomes" id="UP000244900">
    <property type="component" value="Chromosome"/>
</dbReference>
<evidence type="ECO:0008006" key="4">
    <source>
        <dbReference type="Google" id="ProtNLM"/>
    </source>
</evidence>
<name>A0A2S1SME6_9ACTN</name>
<evidence type="ECO:0000313" key="3">
    <source>
        <dbReference type="Proteomes" id="UP000244900"/>
    </source>
</evidence>
<protein>
    <recommendedName>
        <fullName evidence="4">Secreted protein</fullName>
    </recommendedName>
</protein>
<keyword evidence="1" id="KW-0732">Signal</keyword>
<dbReference type="EMBL" id="CP029188">
    <property type="protein sequence ID" value="AWI27526.1"/>
    <property type="molecule type" value="Genomic_DNA"/>
</dbReference>
<proteinExistence type="predicted"/>